<dbReference type="AlphaFoldDB" id="A0A4Y2NID3"/>
<evidence type="ECO:0000313" key="3">
    <source>
        <dbReference type="Proteomes" id="UP000499080"/>
    </source>
</evidence>
<reference evidence="2 3" key="1">
    <citation type="journal article" date="2019" name="Sci. Rep.">
        <title>Orb-weaving spider Araneus ventricosus genome elucidates the spidroin gene catalogue.</title>
        <authorList>
            <person name="Kono N."/>
            <person name="Nakamura H."/>
            <person name="Ohtoshi R."/>
            <person name="Moran D.A.P."/>
            <person name="Shinohara A."/>
            <person name="Yoshida Y."/>
            <person name="Fujiwara M."/>
            <person name="Mori M."/>
            <person name="Tomita M."/>
            <person name="Arakawa K."/>
        </authorList>
    </citation>
    <scope>NUCLEOTIDE SEQUENCE [LARGE SCALE GENOMIC DNA]</scope>
</reference>
<dbReference type="Proteomes" id="UP000499080">
    <property type="component" value="Unassembled WGS sequence"/>
</dbReference>
<gene>
    <name evidence="2" type="ORF">AVEN_257250_1</name>
</gene>
<keyword evidence="3" id="KW-1185">Reference proteome</keyword>
<name>A0A4Y2NID3_ARAVE</name>
<proteinExistence type="predicted"/>
<protein>
    <submittedName>
        <fullName evidence="2">Uncharacterized protein</fullName>
    </submittedName>
</protein>
<feature type="compositionally biased region" description="Basic and acidic residues" evidence="1">
    <location>
        <begin position="73"/>
        <end position="95"/>
    </location>
</feature>
<accession>A0A4Y2NID3</accession>
<comment type="caution">
    <text evidence="2">The sequence shown here is derived from an EMBL/GenBank/DDBJ whole genome shotgun (WGS) entry which is preliminary data.</text>
</comment>
<evidence type="ECO:0000256" key="1">
    <source>
        <dbReference type="SAM" id="MobiDB-lite"/>
    </source>
</evidence>
<feature type="region of interest" description="Disordered" evidence="1">
    <location>
        <begin position="125"/>
        <end position="147"/>
    </location>
</feature>
<feature type="region of interest" description="Disordered" evidence="1">
    <location>
        <begin position="73"/>
        <end position="104"/>
    </location>
</feature>
<organism evidence="2 3">
    <name type="scientific">Araneus ventricosus</name>
    <name type="common">Orbweaver spider</name>
    <name type="synonym">Epeira ventricosa</name>
    <dbReference type="NCBI Taxonomy" id="182803"/>
    <lineage>
        <taxon>Eukaryota</taxon>
        <taxon>Metazoa</taxon>
        <taxon>Ecdysozoa</taxon>
        <taxon>Arthropoda</taxon>
        <taxon>Chelicerata</taxon>
        <taxon>Arachnida</taxon>
        <taxon>Araneae</taxon>
        <taxon>Araneomorphae</taxon>
        <taxon>Entelegynae</taxon>
        <taxon>Araneoidea</taxon>
        <taxon>Araneidae</taxon>
        <taxon>Araneus</taxon>
    </lineage>
</organism>
<dbReference type="EMBL" id="BGPR01009319">
    <property type="protein sequence ID" value="GBN39265.1"/>
    <property type="molecule type" value="Genomic_DNA"/>
</dbReference>
<evidence type="ECO:0000313" key="2">
    <source>
        <dbReference type="EMBL" id="GBN39265.1"/>
    </source>
</evidence>
<sequence>MERLPCMKFMVLKMWSCDHYCGSPRNFGLIGRKKASKIRACFPSIHYEAQIASYCVTIPKYFETKADYKPGTIDKQKPSKVECERSRSRHVSDHRNQRRYRSHVTTGDVDKRFISLREGDRRYFGFSRGGDRSTSSGGGFRTRQGID</sequence>